<evidence type="ECO:0008006" key="4">
    <source>
        <dbReference type="Google" id="ProtNLM"/>
    </source>
</evidence>
<dbReference type="PANTHER" id="PTHR38166:SF1">
    <property type="entry name" value="C2H2-TYPE DOMAIN-CONTAINING PROTEIN"/>
    <property type="match status" value="1"/>
</dbReference>
<evidence type="ECO:0000313" key="3">
    <source>
        <dbReference type="Proteomes" id="UP001285441"/>
    </source>
</evidence>
<protein>
    <recommendedName>
        <fullName evidence="4">C2H2-type domain-containing protein</fullName>
    </recommendedName>
</protein>
<feature type="compositionally biased region" description="Low complexity" evidence="1">
    <location>
        <begin position="34"/>
        <end position="45"/>
    </location>
</feature>
<feature type="compositionally biased region" description="Low complexity" evidence="1">
    <location>
        <begin position="167"/>
        <end position="181"/>
    </location>
</feature>
<feature type="compositionally biased region" description="Basic and acidic residues" evidence="1">
    <location>
        <begin position="16"/>
        <end position="33"/>
    </location>
</feature>
<dbReference type="Proteomes" id="UP001285441">
    <property type="component" value="Unassembled WGS sequence"/>
</dbReference>
<feature type="region of interest" description="Disordered" evidence="1">
    <location>
        <begin position="1"/>
        <end position="47"/>
    </location>
</feature>
<organism evidence="2 3">
    <name type="scientific">Podospora didyma</name>
    <dbReference type="NCBI Taxonomy" id="330526"/>
    <lineage>
        <taxon>Eukaryota</taxon>
        <taxon>Fungi</taxon>
        <taxon>Dikarya</taxon>
        <taxon>Ascomycota</taxon>
        <taxon>Pezizomycotina</taxon>
        <taxon>Sordariomycetes</taxon>
        <taxon>Sordariomycetidae</taxon>
        <taxon>Sordariales</taxon>
        <taxon>Podosporaceae</taxon>
        <taxon>Podospora</taxon>
    </lineage>
</organism>
<gene>
    <name evidence="2" type="ORF">B0H63DRAFT_537843</name>
</gene>
<dbReference type="PANTHER" id="PTHR38166">
    <property type="entry name" value="C2H2-TYPE DOMAIN-CONTAINING PROTEIN-RELATED"/>
    <property type="match status" value="1"/>
</dbReference>
<accession>A0AAE0U3Z8</accession>
<proteinExistence type="predicted"/>
<comment type="caution">
    <text evidence="2">The sequence shown here is derived from an EMBL/GenBank/DDBJ whole genome shotgun (WGS) entry which is preliminary data.</text>
</comment>
<sequence>MMSNILPQERKRQKRTVIEDHASRVSGDSDLHKPSQPAQKQPSQSNALRLACPYHKRYPSKYRGACADPGFPTVHRLIQHLLKKHYRGKDYARCERCKTSFRQTEISAHLALTQACEPRAHPVDYEDGFDLAQMARLKSRELKPKNFTLDRDRWRKAEGTQRWQVPTSTLASTSLSSTSNTGYPAPSQGGGLGRGWESVHSGTDGRESGVQTRMVANPAGVGSSAYADAYSQPSWPAATSVESTAFEFVRPHFNMIRHGETSIDTGVARDEQQLGFLFNPLFQLHRTGDDYRVAYMGSDSLGEGDLL</sequence>
<evidence type="ECO:0000313" key="2">
    <source>
        <dbReference type="EMBL" id="KAK3389770.1"/>
    </source>
</evidence>
<dbReference type="EMBL" id="JAULSW010000002">
    <property type="protein sequence ID" value="KAK3389770.1"/>
    <property type="molecule type" value="Genomic_DNA"/>
</dbReference>
<feature type="region of interest" description="Disordered" evidence="1">
    <location>
        <begin position="158"/>
        <end position="208"/>
    </location>
</feature>
<keyword evidence="3" id="KW-1185">Reference proteome</keyword>
<reference evidence="2" key="1">
    <citation type="journal article" date="2023" name="Mol. Phylogenet. Evol.">
        <title>Genome-scale phylogeny and comparative genomics of the fungal order Sordariales.</title>
        <authorList>
            <person name="Hensen N."/>
            <person name="Bonometti L."/>
            <person name="Westerberg I."/>
            <person name="Brannstrom I.O."/>
            <person name="Guillou S."/>
            <person name="Cros-Aarteil S."/>
            <person name="Calhoun S."/>
            <person name="Haridas S."/>
            <person name="Kuo A."/>
            <person name="Mondo S."/>
            <person name="Pangilinan J."/>
            <person name="Riley R."/>
            <person name="LaButti K."/>
            <person name="Andreopoulos B."/>
            <person name="Lipzen A."/>
            <person name="Chen C."/>
            <person name="Yan M."/>
            <person name="Daum C."/>
            <person name="Ng V."/>
            <person name="Clum A."/>
            <person name="Steindorff A."/>
            <person name="Ohm R.A."/>
            <person name="Martin F."/>
            <person name="Silar P."/>
            <person name="Natvig D.O."/>
            <person name="Lalanne C."/>
            <person name="Gautier V."/>
            <person name="Ament-Velasquez S.L."/>
            <person name="Kruys A."/>
            <person name="Hutchinson M.I."/>
            <person name="Powell A.J."/>
            <person name="Barry K."/>
            <person name="Miller A.N."/>
            <person name="Grigoriev I.V."/>
            <person name="Debuchy R."/>
            <person name="Gladieux P."/>
            <person name="Hiltunen Thoren M."/>
            <person name="Johannesson H."/>
        </authorList>
    </citation>
    <scope>NUCLEOTIDE SEQUENCE</scope>
    <source>
        <strain evidence="2">CBS 232.78</strain>
    </source>
</reference>
<dbReference type="AlphaFoldDB" id="A0AAE0U3Z8"/>
<reference evidence="2" key="2">
    <citation type="submission" date="2023-06" db="EMBL/GenBank/DDBJ databases">
        <authorList>
            <consortium name="Lawrence Berkeley National Laboratory"/>
            <person name="Haridas S."/>
            <person name="Hensen N."/>
            <person name="Bonometti L."/>
            <person name="Westerberg I."/>
            <person name="Brannstrom I.O."/>
            <person name="Guillou S."/>
            <person name="Cros-Aarteil S."/>
            <person name="Calhoun S."/>
            <person name="Kuo A."/>
            <person name="Mondo S."/>
            <person name="Pangilinan J."/>
            <person name="Riley R."/>
            <person name="LaButti K."/>
            <person name="Andreopoulos B."/>
            <person name="Lipzen A."/>
            <person name="Chen C."/>
            <person name="Yanf M."/>
            <person name="Daum C."/>
            <person name="Ng V."/>
            <person name="Clum A."/>
            <person name="Steindorff A."/>
            <person name="Ohm R."/>
            <person name="Martin F."/>
            <person name="Silar P."/>
            <person name="Natvig D."/>
            <person name="Lalanne C."/>
            <person name="Gautier V."/>
            <person name="Ament-velasquez S.L."/>
            <person name="Kruys A."/>
            <person name="Hutchinson M.I."/>
            <person name="Powell A.J."/>
            <person name="Barry K."/>
            <person name="Miller A.N."/>
            <person name="Grigoriev I.V."/>
            <person name="Debuchy R."/>
            <person name="Gladieux P."/>
            <person name="Thoren M.H."/>
            <person name="Johannesson H."/>
        </authorList>
    </citation>
    <scope>NUCLEOTIDE SEQUENCE</scope>
    <source>
        <strain evidence="2">CBS 232.78</strain>
    </source>
</reference>
<name>A0AAE0U3Z8_9PEZI</name>
<evidence type="ECO:0000256" key="1">
    <source>
        <dbReference type="SAM" id="MobiDB-lite"/>
    </source>
</evidence>